<dbReference type="EMBL" id="FNII01000001">
    <property type="protein sequence ID" value="SDM88052.1"/>
    <property type="molecule type" value="Genomic_DNA"/>
</dbReference>
<gene>
    <name evidence="1" type="ORF">SAMN04487951_10110</name>
</gene>
<sequence length="270" mass="28768">MDGHKSIRRWGNAVTVPIIGISMMLTAIPAVQAATVATDFNDPTYQHGKQLTDHELAQLRGKAVNGRQVLFFGVEMSTNWQTPLGEKIHARANLGIDMSGGQPSPRFSTHITSTTPEEYAAYQQNIANTSSLTNKGLPEGRGRGIVQLVQAGGDFNKANNAFLVNVGQGAGHNSSEPVNGETELAHSGALVTVGRQAGGIGMTMTLPGAGVVSQDISPGRGLHQSIQLTSDHQQIRNMTRLNVQLGKVSDAGVNRDFKSLLKSVRALERL</sequence>
<evidence type="ECO:0000313" key="1">
    <source>
        <dbReference type="EMBL" id="SDM88052.1"/>
    </source>
</evidence>
<dbReference type="OrthoDB" id="5585636at2"/>
<dbReference type="AlphaFoldDB" id="A0A1G9WU27"/>
<dbReference type="Proteomes" id="UP000199677">
    <property type="component" value="Unassembled WGS sequence"/>
</dbReference>
<protein>
    <submittedName>
        <fullName evidence="1">Uncharacterized protein</fullName>
    </submittedName>
</protein>
<organism evidence="1 2">
    <name type="scientific">Vreelandella arcis</name>
    <dbReference type="NCBI Taxonomy" id="416873"/>
    <lineage>
        <taxon>Bacteria</taxon>
        <taxon>Pseudomonadati</taxon>
        <taxon>Pseudomonadota</taxon>
        <taxon>Gammaproteobacteria</taxon>
        <taxon>Oceanospirillales</taxon>
        <taxon>Halomonadaceae</taxon>
        <taxon>Vreelandella</taxon>
    </lineage>
</organism>
<keyword evidence="2" id="KW-1185">Reference proteome</keyword>
<proteinExistence type="predicted"/>
<dbReference type="RefSeq" id="WP_089701241.1">
    <property type="nucleotide sequence ID" value="NZ_FNII01000001.1"/>
</dbReference>
<dbReference type="STRING" id="416873.SAMN04487951_10110"/>
<accession>A0A1G9WU27</accession>
<name>A0A1G9WU27_9GAMM</name>
<reference evidence="2" key="1">
    <citation type="submission" date="2016-10" db="EMBL/GenBank/DDBJ databases">
        <authorList>
            <person name="Varghese N."/>
            <person name="Submissions S."/>
        </authorList>
    </citation>
    <scope>NUCLEOTIDE SEQUENCE [LARGE SCALE GENOMIC DNA]</scope>
    <source>
        <strain evidence="2">CGMCC 1.6494</strain>
    </source>
</reference>
<evidence type="ECO:0000313" key="2">
    <source>
        <dbReference type="Proteomes" id="UP000199677"/>
    </source>
</evidence>